<dbReference type="RefSeq" id="WP_132975588.1">
    <property type="nucleotide sequence ID" value="NZ_SMAO01000001.1"/>
</dbReference>
<protein>
    <recommendedName>
        <fullName evidence="15">Phenylalanine--tRNA ligase beta subunit</fullName>
        <ecNumber evidence="15">6.1.1.20</ecNumber>
    </recommendedName>
    <alternativeName>
        <fullName evidence="15">Phenylalanyl-tRNA synthetase beta subunit</fullName>
        <shortName evidence="15">PheRS</shortName>
    </alternativeName>
</protein>
<dbReference type="InterPro" id="IPR045864">
    <property type="entry name" value="aa-tRNA-synth_II/BPL/LPL"/>
</dbReference>
<dbReference type="SUPFAM" id="SSF56037">
    <property type="entry name" value="PheT/TilS domain"/>
    <property type="match status" value="1"/>
</dbReference>
<dbReference type="Pfam" id="PF01588">
    <property type="entry name" value="tRNA_bind"/>
    <property type="match status" value="1"/>
</dbReference>
<dbReference type="InterPro" id="IPR020825">
    <property type="entry name" value="Phe-tRNA_synthase-like_B3/B4"/>
</dbReference>
<comment type="cofactor">
    <cofactor evidence="15">
        <name>Mg(2+)</name>
        <dbReference type="ChEBI" id="CHEBI:18420"/>
    </cofactor>
    <text evidence="15">Binds 2 magnesium ions per tetramer.</text>
</comment>
<evidence type="ECO:0000256" key="1">
    <source>
        <dbReference type="ARBA" id="ARBA00004496"/>
    </source>
</evidence>
<dbReference type="Pfam" id="PF03483">
    <property type="entry name" value="B3_4"/>
    <property type="match status" value="1"/>
</dbReference>
<dbReference type="GO" id="GO:0009328">
    <property type="term" value="C:phenylalanine-tRNA ligase complex"/>
    <property type="evidence" value="ECO:0007669"/>
    <property type="project" value="TreeGrafter"/>
</dbReference>
<dbReference type="GO" id="GO:0004826">
    <property type="term" value="F:phenylalanine-tRNA ligase activity"/>
    <property type="evidence" value="ECO:0007669"/>
    <property type="project" value="UniProtKB-UniRule"/>
</dbReference>
<dbReference type="FunFam" id="2.40.50.140:FF:000045">
    <property type="entry name" value="Phenylalanine--tRNA ligase beta subunit"/>
    <property type="match status" value="1"/>
</dbReference>
<dbReference type="PROSITE" id="PS51483">
    <property type="entry name" value="B5"/>
    <property type="match status" value="1"/>
</dbReference>
<keyword evidence="7 15" id="KW-0479">Metal-binding</keyword>
<comment type="subunit">
    <text evidence="3 15">Tetramer of two alpha and two beta subunits.</text>
</comment>
<reference evidence="20 21" key="1">
    <citation type="submission" date="2019-03" db="EMBL/GenBank/DDBJ databases">
        <title>Genomic Encyclopedia of Type Strains, Phase IV (KMG-IV): sequencing the most valuable type-strain genomes for metagenomic binning, comparative biology and taxonomic classification.</title>
        <authorList>
            <person name="Goeker M."/>
        </authorList>
    </citation>
    <scope>NUCLEOTIDE SEQUENCE [LARGE SCALE GENOMIC DNA]</scope>
    <source>
        <strain evidence="20 21">DSM 13587</strain>
    </source>
</reference>
<dbReference type="InterPro" id="IPR005146">
    <property type="entry name" value="B3/B4_tRNA-bd"/>
</dbReference>
<dbReference type="GO" id="GO:0000049">
    <property type="term" value="F:tRNA binding"/>
    <property type="evidence" value="ECO:0007669"/>
    <property type="project" value="UniProtKB-UniRule"/>
</dbReference>
<evidence type="ECO:0000259" key="17">
    <source>
        <dbReference type="PROSITE" id="PS50886"/>
    </source>
</evidence>
<evidence type="ECO:0000256" key="5">
    <source>
        <dbReference type="ARBA" id="ARBA00022555"/>
    </source>
</evidence>
<dbReference type="SUPFAM" id="SSF54991">
    <property type="entry name" value="Anticodon-binding domain of PheRS"/>
    <property type="match status" value="1"/>
</dbReference>
<dbReference type="Proteomes" id="UP000295717">
    <property type="component" value="Unassembled WGS sequence"/>
</dbReference>
<feature type="domain" description="B5" evidence="19">
    <location>
        <begin position="401"/>
        <end position="476"/>
    </location>
</feature>
<evidence type="ECO:0000256" key="16">
    <source>
        <dbReference type="PROSITE-ProRule" id="PRU00209"/>
    </source>
</evidence>
<evidence type="ECO:0000259" key="18">
    <source>
        <dbReference type="PROSITE" id="PS51447"/>
    </source>
</evidence>
<dbReference type="InterPro" id="IPR033714">
    <property type="entry name" value="tRNA_bind_bactPheRS"/>
</dbReference>
<evidence type="ECO:0000313" key="20">
    <source>
        <dbReference type="EMBL" id="TCT24311.1"/>
    </source>
</evidence>
<dbReference type="Gene3D" id="3.30.930.10">
    <property type="entry name" value="Bira Bifunctional Protein, Domain 2"/>
    <property type="match status" value="1"/>
</dbReference>
<feature type="binding site" evidence="15">
    <location>
        <position position="454"/>
    </location>
    <ligand>
        <name>Mg(2+)</name>
        <dbReference type="ChEBI" id="CHEBI:18420"/>
        <note>shared with alpha subunit</note>
    </ligand>
</feature>
<sequence length="792" mass="85344">MRFSEAWLREWVNPPVDTQQLADQLSMAGLEVDAVEPAAPVFSGVFIGLVQSIAPHPDAAKLRVCTVDLGRDEPLQIICGAANVAEGMKVSVATIGACLPGDFKIKRAKLRGVESFGMICSASELGLAESSEGILPLSADAPVGEDFRAWMALDDHCIEVDLTPDRGDCLGIAGLAREVAVINRVPLRAHIVQPVAPTCDDRLAVRLTAPDACPRYVCRVIRQIDPSAVTPIWMQERLRRSGLRAISPVVDVTNYVLLELGQPMHGFDLAKLTGGIEVRLAGEGERLALLNGETVTLRADTLVIADSTQAVALAGIMGGAATAVSADTRDVLLESAFFAPLAISGKARSYGLHTDSSHRFERGVDPELQIRAIERATRLLLDIVGGEAGPVIEATAEVHLPQRASLHLRHKRVAQILGLDLPAAIITDVLERLGMTLEARDDGWQVTPPSARFDLVHEVDLIADIGRIHGYDRIPVSHVSSAAVTPATAEAGFDLDRARLALVDRGFHEVITYSFVSPEIQALVEPEVDTLRLANPISAEMSIMRTSLWPGLLQTARHNQTRQMGRVRIFESGLRFRCNGDSLRQEPGIAGLVTGSADPEQWGQTSRAVDFYDLKADVEAVLTLTGAATQFSFVPAAHPALHPGQTARIERAGQPVGLLGMLHPALAAQLDLTGNAFLFELDLAPLTQGVLPGYTKISRFPGIRRDIAIVVDETIPYGAVADCIRAAASDLLRDLVLFDVYTGQNIDSGRKSLAFGLILQSSSQTLEEDLIDDMVGRILARLASEFDARLRD</sequence>
<dbReference type="Pfam" id="PF03147">
    <property type="entry name" value="FDX-ACB"/>
    <property type="match status" value="1"/>
</dbReference>
<evidence type="ECO:0000256" key="15">
    <source>
        <dbReference type="HAMAP-Rule" id="MF_00283"/>
    </source>
</evidence>
<keyword evidence="6 15" id="KW-0436">Ligase</keyword>
<dbReference type="FunFam" id="3.30.70.380:FF:000001">
    <property type="entry name" value="Phenylalanine--tRNA ligase beta subunit"/>
    <property type="match status" value="1"/>
</dbReference>
<evidence type="ECO:0000256" key="10">
    <source>
        <dbReference type="ARBA" id="ARBA00022842"/>
    </source>
</evidence>
<keyword evidence="10 15" id="KW-0460">Magnesium</keyword>
<feature type="binding site" evidence="15">
    <location>
        <position position="460"/>
    </location>
    <ligand>
        <name>Mg(2+)</name>
        <dbReference type="ChEBI" id="CHEBI:18420"/>
        <note>shared with alpha subunit</note>
    </ligand>
</feature>
<dbReference type="CDD" id="cd00769">
    <property type="entry name" value="PheRS_beta_core"/>
    <property type="match status" value="1"/>
</dbReference>
<keyword evidence="21" id="KW-1185">Reference proteome</keyword>
<dbReference type="EMBL" id="SMAO01000001">
    <property type="protein sequence ID" value="TCT24311.1"/>
    <property type="molecule type" value="Genomic_DNA"/>
</dbReference>
<dbReference type="AlphaFoldDB" id="A0A4R3N7B2"/>
<dbReference type="SMART" id="SM00874">
    <property type="entry name" value="B5"/>
    <property type="match status" value="1"/>
</dbReference>
<comment type="caution">
    <text evidence="20">The sequence shown here is derived from an EMBL/GenBank/DDBJ whole genome shotgun (WGS) entry which is preliminary data.</text>
</comment>
<dbReference type="HAMAP" id="MF_00283">
    <property type="entry name" value="Phe_tRNA_synth_beta1"/>
    <property type="match status" value="1"/>
</dbReference>
<dbReference type="CDD" id="cd02796">
    <property type="entry name" value="tRNA_bind_bactPheRS"/>
    <property type="match status" value="1"/>
</dbReference>
<comment type="similarity">
    <text evidence="2 15">Belongs to the phenylalanyl-tRNA synthetase beta subunit family. Type 1 subfamily.</text>
</comment>
<dbReference type="InterPro" id="IPR041616">
    <property type="entry name" value="PheRS_beta_core"/>
</dbReference>
<evidence type="ECO:0000256" key="4">
    <source>
        <dbReference type="ARBA" id="ARBA00022490"/>
    </source>
</evidence>
<dbReference type="NCBIfam" id="TIGR00472">
    <property type="entry name" value="pheT_bact"/>
    <property type="match status" value="1"/>
</dbReference>
<evidence type="ECO:0000256" key="13">
    <source>
        <dbReference type="ARBA" id="ARBA00023146"/>
    </source>
</evidence>
<evidence type="ECO:0000256" key="11">
    <source>
        <dbReference type="ARBA" id="ARBA00022884"/>
    </source>
</evidence>
<dbReference type="GO" id="GO:0005524">
    <property type="term" value="F:ATP binding"/>
    <property type="evidence" value="ECO:0007669"/>
    <property type="project" value="UniProtKB-UniRule"/>
</dbReference>
<dbReference type="PROSITE" id="PS51447">
    <property type="entry name" value="FDX_ACB"/>
    <property type="match status" value="1"/>
</dbReference>
<evidence type="ECO:0000256" key="8">
    <source>
        <dbReference type="ARBA" id="ARBA00022741"/>
    </source>
</evidence>
<dbReference type="EC" id="6.1.1.20" evidence="15"/>
<gene>
    <name evidence="15" type="primary">pheT</name>
    <name evidence="20" type="ORF">EDC35_101634</name>
</gene>
<dbReference type="Gene3D" id="2.40.50.140">
    <property type="entry name" value="Nucleic acid-binding proteins"/>
    <property type="match status" value="1"/>
</dbReference>
<dbReference type="InterPro" id="IPR036690">
    <property type="entry name" value="Fdx_antiC-bd_sf"/>
</dbReference>
<dbReference type="InterPro" id="IPR005121">
    <property type="entry name" value="Fdx_antiC-bd"/>
</dbReference>
<comment type="catalytic activity">
    <reaction evidence="14 15">
        <text>tRNA(Phe) + L-phenylalanine + ATP = L-phenylalanyl-tRNA(Phe) + AMP + diphosphate + H(+)</text>
        <dbReference type="Rhea" id="RHEA:19413"/>
        <dbReference type="Rhea" id="RHEA-COMP:9668"/>
        <dbReference type="Rhea" id="RHEA-COMP:9699"/>
        <dbReference type="ChEBI" id="CHEBI:15378"/>
        <dbReference type="ChEBI" id="CHEBI:30616"/>
        <dbReference type="ChEBI" id="CHEBI:33019"/>
        <dbReference type="ChEBI" id="CHEBI:58095"/>
        <dbReference type="ChEBI" id="CHEBI:78442"/>
        <dbReference type="ChEBI" id="CHEBI:78531"/>
        <dbReference type="ChEBI" id="CHEBI:456215"/>
        <dbReference type="EC" id="6.1.1.20"/>
    </reaction>
</comment>
<dbReference type="Gene3D" id="3.30.56.10">
    <property type="match status" value="2"/>
</dbReference>
<dbReference type="NCBIfam" id="NF045760">
    <property type="entry name" value="YtpR"/>
    <property type="match status" value="1"/>
</dbReference>
<dbReference type="SUPFAM" id="SSF55681">
    <property type="entry name" value="Class II aaRS and biotin synthetases"/>
    <property type="match status" value="1"/>
</dbReference>
<dbReference type="PROSITE" id="PS50886">
    <property type="entry name" value="TRBD"/>
    <property type="match status" value="1"/>
</dbReference>
<dbReference type="SUPFAM" id="SSF50249">
    <property type="entry name" value="Nucleic acid-binding proteins"/>
    <property type="match status" value="1"/>
</dbReference>
<dbReference type="Pfam" id="PF03484">
    <property type="entry name" value="B5"/>
    <property type="match status" value="1"/>
</dbReference>
<keyword evidence="11 16" id="KW-0694">RNA-binding</keyword>
<dbReference type="Pfam" id="PF17759">
    <property type="entry name" value="tRNA_synthFbeta"/>
    <property type="match status" value="1"/>
</dbReference>
<dbReference type="PANTHER" id="PTHR10947">
    <property type="entry name" value="PHENYLALANYL-TRNA SYNTHETASE BETA CHAIN AND LEUCINE-RICH REPEAT-CONTAINING PROTEIN 47"/>
    <property type="match status" value="1"/>
</dbReference>
<dbReference type="InterPro" id="IPR012340">
    <property type="entry name" value="NA-bd_OB-fold"/>
</dbReference>
<evidence type="ECO:0000259" key="19">
    <source>
        <dbReference type="PROSITE" id="PS51483"/>
    </source>
</evidence>
<feature type="domain" description="FDX-ACB" evidence="18">
    <location>
        <begin position="698"/>
        <end position="791"/>
    </location>
</feature>
<dbReference type="PANTHER" id="PTHR10947:SF0">
    <property type="entry name" value="PHENYLALANINE--TRNA LIGASE BETA SUBUNIT"/>
    <property type="match status" value="1"/>
</dbReference>
<feature type="binding site" evidence="15">
    <location>
        <position position="464"/>
    </location>
    <ligand>
        <name>Mg(2+)</name>
        <dbReference type="ChEBI" id="CHEBI:18420"/>
        <note>shared with alpha subunit</note>
    </ligand>
</feature>
<evidence type="ECO:0000256" key="9">
    <source>
        <dbReference type="ARBA" id="ARBA00022840"/>
    </source>
</evidence>
<dbReference type="GO" id="GO:0000287">
    <property type="term" value="F:magnesium ion binding"/>
    <property type="evidence" value="ECO:0007669"/>
    <property type="project" value="UniProtKB-UniRule"/>
</dbReference>
<dbReference type="InterPro" id="IPR045060">
    <property type="entry name" value="Phe-tRNA-ligase_IIc_bsu"/>
</dbReference>
<comment type="caution">
    <text evidence="15">Lacks conserved residue(s) required for the propagation of feature annotation.</text>
</comment>
<comment type="subcellular location">
    <subcellularLocation>
        <location evidence="1 15">Cytoplasm</location>
    </subcellularLocation>
</comment>
<dbReference type="InterPro" id="IPR002547">
    <property type="entry name" value="tRNA-bd_dom"/>
</dbReference>
<dbReference type="InterPro" id="IPR009061">
    <property type="entry name" value="DNA-bd_dom_put_sf"/>
</dbReference>
<accession>A0A4R3N7B2</accession>
<feature type="domain" description="TRNA-binding" evidence="17">
    <location>
        <begin position="39"/>
        <end position="148"/>
    </location>
</feature>
<dbReference type="FunFam" id="3.50.40.10:FF:000001">
    <property type="entry name" value="Phenylalanine--tRNA ligase beta subunit"/>
    <property type="match status" value="1"/>
</dbReference>
<evidence type="ECO:0000256" key="2">
    <source>
        <dbReference type="ARBA" id="ARBA00008653"/>
    </source>
</evidence>
<dbReference type="InterPro" id="IPR005147">
    <property type="entry name" value="tRNA_synthase_B5-dom"/>
</dbReference>
<keyword evidence="12 15" id="KW-0648">Protein biosynthesis</keyword>
<evidence type="ECO:0000256" key="14">
    <source>
        <dbReference type="ARBA" id="ARBA00049255"/>
    </source>
</evidence>
<evidence type="ECO:0000313" key="21">
    <source>
        <dbReference type="Proteomes" id="UP000295717"/>
    </source>
</evidence>
<dbReference type="SUPFAM" id="SSF46955">
    <property type="entry name" value="Putative DNA-binding domain"/>
    <property type="match status" value="1"/>
</dbReference>
<dbReference type="SMART" id="SM00896">
    <property type="entry name" value="FDX-ACB"/>
    <property type="match status" value="1"/>
</dbReference>
<evidence type="ECO:0000256" key="6">
    <source>
        <dbReference type="ARBA" id="ARBA00022598"/>
    </source>
</evidence>
<dbReference type="SMART" id="SM00873">
    <property type="entry name" value="B3_4"/>
    <property type="match status" value="1"/>
</dbReference>
<name>A0A4R3N7B2_9GAMM</name>
<dbReference type="GO" id="GO:0006432">
    <property type="term" value="P:phenylalanyl-tRNA aminoacylation"/>
    <property type="evidence" value="ECO:0007669"/>
    <property type="project" value="UniProtKB-UniRule"/>
</dbReference>
<organism evidence="20 21">
    <name type="scientific">Thiobaca trueperi</name>
    <dbReference type="NCBI Taxonomy" id="127458"/>
    <lineage>
        <taxon>Bacteria</taxon>
        <taxon>Pseudomonadati</taxon>
        <taxon>Pseudomonadota</taxon>
        <taxon>Gammaproteobacteria</taxon>
        <taxon>Chromatiales</taxon>
        <taxon>Chromatiaceae</taxon>
        <taxon>Thiobaca</taxon>
    </lineage>
</organism>
<dbReference type="OrthoDB" id="9805455at2"/>
<dbReference type="Gene3D" id="3.30.70.380">
    <property type="entry name" value="Ferrodoxin-fold anticodon-binding domain"/>
    <property type="match status" value="1"/>
</dbReference>
<dbReference type="FunFam" id="3.30.930.10:FF:000022">
    <property type="entry name" value="Phenylalanine--tRNA ligase beta subunit"/>
    <property type="match status" value="1"/>
</dbReference>
<keyword evidence="8 15" id="KW-0547">Nucleotide-binding</keyword>
<evidence type="ECO:0000256" key="7">
    <source>
        <dbReference type="ARBA" id="ARBA00022723"/>
    </source>
</evidence>
<keyword evidence="13 15" id="KW-0030">Aminoacyl-tRNA synthetase</keyword>
<evidence type="ECO:0000256" key="12">
    <source>
        <dbReference type="ARBA" id="ARBA00022917"/>
    </source>
</evidence>
<keyword evidence="9 15" id="KW-0067">ATP-binding</keyword>
<dbReference type="InterPro" id="IPR004532">
    <property type="entry name" value="Phe-tRNA-ligase_IIc_bsu_bact"/>
</dbReference>
<keyword evidence="4 15" id="KW-0963">Cytoplasm</keyword>
<proteinExistence type="inferred from homology"/>
<keyword evidence="5 16" id="KW-0820">tRNA-binding</keyword>
<evidence type="ECO:0000256" key="3">
    <source>
        <dbReference type="ARBA" id="ARBA00011209"/>
    </source>
</evidence>
<dbReference type="Gene3D" id="3.50.40.10">
    <property type="entry name" value="Phenylalanyl-trna Synthetase, Chain B, domain 3"/>
    <property type="match status" value="1"/>
</dbReference>